<accession>A0A7D5XHJ2</accession>
<evidence type="ECO:0000256" key="1">
    <source>
        <dbReference type="SAM" id="Coils"/>
    </source>
</evidence>
<proteinExistence type="predicted"/>
<dbReference type="InterPro" id="IPR036388">
    <property type="entry name" value="WH-like_DNA-bd_sf"/>
</dbReference>
<feature type="coiled-coil region" evidence="1">
    <location>
        <begin position="32"/>
        <end position="59"/>
    </location>
</feature>
<gene>
    <name evidence="2" type="ORF">Sv326_0657</name>
</gene>
<evidence type="ECO:0000313" key="2">
    <source>
        <dbReference type="EMBL" id="QLJ52832.1"/>
    </source>
</evidence>
<dbReference type="KEGG" id="flt:Sv326_0657"/>
<evidence type="ECO:0000313" key="3">
    <source>
        <dbReference type="Proteomes" id="UP000510821"/>
    </source>
</evidence>
<dbReference type="CDD" id="cd00090">
    <property type="entry name" value="HTH_ARSR"/>
    <property type="match status" value="1"/>
</dbReference>
<name>A0A7D5XHJ2_FERL1</name>
<dbReference type="EMBL" id="CP058998">
    <property type="protein sequence ID" value="QLJ52832.1"/>
    <property type="molecule type" value="Genomic_DNA"/>
</dbReference>
<organism evidence="2 3">
    <name type="scientific">Fermentimicrarchaeum limneticum</name>
    <dbReference type="NCBI Taxonomy" id="2795018"/>
    <lineage>
        <taxon>Archaea</taxon>
        <taxon>Candidatus Micrarchaeota</taxon>
        <taxon>Candidatus Fermentimicrarchaeales</taxon>
        <taxon>Candidatus Fermentimicrarchaeaceae</taxon>
        <taxon>Candidatus Fermentimicrarchaeum</taxon>
    </lineage>
</organism>
<dbReference type="SUPFAM" id="SSF46785">
    <property type="entry name" value="Winged helix' DNA-binding domain"/>
    <property type="match status" value="1"/>
</dbReference>
<dbReference type="Gene3D" id="1.10.10.10">
    <property type="entry name" value="Winged helix-like DNA-binding domain superfamily/Winged helix DNA-binding domain"/>
    <property type="match status" value="1"/>
</dbReference>
<evidence type="ECO:0008006" key="4">
    <source>
        <dbReference type="Google" id="ProtNLM"/>
    </source>
</evidence>
<keyword evidence="1" id="KW-0175">Coiled coil</keyword>
<dbReference type="InterPro" id="IPR011991">
    <property type="entry name" value="ArsR-like_HTH"/>
</dbReference>
<sequence length="123" mass="14122">MPEVQEKELEKRSVETTTILTKVKETTEMELLRAIVGKLDAIEKRISEIEREIGKEAAEEILGDIDEKIIEFVKKNGKVCADDLQKEFNYKGKNAASARLNKLYSQGLLDKRQAGRRVYYFAK</sequence>
<protein>
    <recommendedName>
        <fullName evidence="4">HTH arsR-type domain-containing protein</fullName>
    </recommendedName>
</protein>
<dbReference type="Proteomes" id="UP000510821">
    <property type="component" value="Chromosome"/>
</dbReference>
<dbReference type="InterPro" id="IPR036390">
    <property type="entry name" value="WH_DNA-bd_sf"/>
</dbReference>
<dbReference type="AlphaFoldDB" id="A0A7D5XHJ2"/>
<reference evidence="3" key="1">
    <citation type="submission" date="2020-07" db="EMBL/GenBank/DDBJ databases">
        <title>Metabolic diversity and evolutionary history of the archaeal phylum ###Micrarchaeota### uncovered from a freshwater lake metagenome.</title>
        <authorList>
            <person name="Kadnikov V.V."/>
            <person name="Savvichev A.S."/>
            <person name="Mardanov A.V."/>
            <person name="Beletsky A.V."/>
            <person name="Chupakov A.V."/>
            <person name="Kokryatskaya N.M."/>
            <person name="Pimenov N.V."/>
            <person name="Ravin N.V."/>
        </authorList>
    </citation>
    <scope>NUCLEOTIDE SEQUENCE [LARGE SCALE GENOMIC DNA]</scope>
</reference>